<dbReference type="PANTHER" id="PTHR48475:SF2">
    <property type="entry name" value="RIBONUCLEASE H"/>
    <property type="match status" value="1"/>
</dbReference>
<sequence>MDAKQIQIFSDSQLVVHQVNQDFTAKDASMTAYLQHARHLLATFHVYSINQVPRSENSHANALARLASALEQGIGRHIHIEFLDQPSTQAPLICTIDHSPYMDGPHPSVFAEPNTTG</sequence>
<dbReference type="EMBL" id="JAJFAZ020000004">
    <property type="protein sequence ID" value="KAI5335580.1"/>
    <property type="molecule type" value="Genomic_DNA"/>
</dbReference>
<dbReference type="SUPFAM" id="SSF53098">
    <property type="entry name" value="Ribonuclease H-like"/>
    <property type="match status" value="1"/>
</dbReference>
<reference evidence="2 3" key="1">
    <citation type="journal article" date="2022" name="G3 (Bethesda)">
        <title>Whole-genome sequence and methylome profiling of the almond [Prunus dulcis (Mill.) D.A. Webb] cultivar 'Nonpareil'.</title>
        <authorList>
            <person name="D'Amico-Willman K.M."/>
            <person name="Ouma W.Z."/>
            <person name="Meulia T."/>
            <person name="Sideli G.M."/>
            <person name="Gradziel T.M."/>
            <person name="Fresnedo-Ramirez J."/>
        </authorList>
    </citation>
    <scope>NUCLEOTIDE SEQUENCE [LARGE SCALE GENOMIC DNA]</scope>
    <source>
        <strain evidence="2">Clone GOH B32 T37-40</strain>
    </source>
</reference>
<evidence type="ECO:0000313" key="3">
    <source>
        <dbReference type="Proteomes" id="UP001054821"/>
    </source>
</evidence>
<dbReference type="InterPro" id="IPR036397">
    <property type="entry name" value="RNaseH_sf"/>
</dbReference>
<name>A0AAD4W269_PRUDU</name>
<proteinExistence type="predicted"/>
<dbReference type="Gene3D" id="3.30.420.10">
    <property type="entry name" value="Ribonuclease H-like superfamily/Ribonuclease H"/>
    <property type="match status" value="1"/>
</dbReference>
<gene>
    <name evidence="2" type="ORF">L3X38_025713</name>
</gene>
<dbReference type="InterPro" id="IPR012337">
    <property type="entry name" value="RNaseH-like_sf"/>
</dbReference>
<dbReference type="Pfam" id="PF13456">
    <property type="entry name" value="RVT_3"/>
    <property type="match status" value="1"/>
</dbReference>
<feature type="domain" description="RNase H type-1" evidence="1">
    <location>
        <begin position="4"/>
        <end position="66"/>
    </location>
</feature>
<keyword evidence="3" id="KW-1185">Reference proteome</keyword>
<dbReference type="AlphaFoldDB" id="A0AAD4W269"/>
<evidence type="ECO:0000313" key="2">
    <source>
        <dbReference type="EMBL" id="KAI5335580.1"/>
    </source>
</evidence>
<evidence type="ECO:0000259" key="1">
    <source>
        <dbReference type="Pfam" id="PF13456"/>
    </source>
</evidence>
<organism evidence="2 3">
    <name type="scientific">Prunus dulcis</name>
    <name type="common">Almond</name>
    <name type="synonym">Amygdalus dulcis</name>
    <dbReference type="NCBI Taxonomy" id="3755"/>
    <lineage>
        <taxon>Eukaryota</taxon>
        <taxon>Viridiplantae</taxon>
        <taxon>Streptophyta</taxon>
        <taxon>Embryophyta</taxon>
        <taxon>Tracheophyta</taxon>
        <taxon>Spermatophyta</taxon>
        <taxon>Magnoliopsida</taxon>
        <taxon>eudicotyledons</taxon>
        <taxon>Gunneridae</taxon>
        <taxon>Pentapetalae</taxon>
        <taxon>rosids</taxon>
        <taxon>fabids</taxon>
        <taxon>Rosales</taxon>
        <taxon>Rosaceae</taxon>
        <taxon>Amygdaloideae</taxon>
        <taxon>Amygdaleae</taxon>
        <taxon>Prunus</taxon>
    </lineage>
</organism>
<dbReference type="InterPro" id="IPR002156">
    <property type="entry name" value="RNaseH_domain"/>
</dbReference>
<dbReference type="GO" id="GO:0004523">
    <property type="term" value="F:RNA-DNA hybrid ribonuclease activity"/>
    <property type="evidence" value="ECO:0007669"/>
    <property type="project" value="InterPro"/>
</dbReference>
<dbReference type="Proteomes" id="UP001054821">
    <property type="component" value="Chromosome 4"/>
</dbReference>
<comment type="caution">
    <text evidence="2">The sequence shown here is derived from an EMBL/GenBank/DDBJ whole genome shotgun (WGS) entry which is preliminary data.</text>
</comment>
<protein>
    <recommendedName>
        <fullName evidence="1">RNase H type-1 domain-containing protein</fullName>
    </recommendedName>
</protein>
<dbReference type="GO" id="GO:0003676">
    <property type="term" value="F:nucleic acid binding"/>
    <property type="evidence" value="ECO:0007669"/>
    <property type="project" value="InterPro"/>
</dbReference>
<dbReference type="PANTHER" id="PTHR48475">
    <property type="entry name" value="RIBONUCLEASE H"/>
    <property type="match status" value="1"/>
</dbReference>
<accession>A0AAD4W269</accession>